<name>B9BWD7_9BURK</name>
<evidence type="ECO:0000256" key="1">
    <source>
        <dbReference type="SAM" id="MobiDB-lite"/>
    </source>
</evidence>
<dbReference type="AlphaFoldDB" id="B9BWD7"/>
<dbReference type="Proteomes" id="UP000004535">
    <property type="component" value="Unassembled WGS sequence"/>
</dbReference>
<dbReference type="InterPro" id="IPR000182">
    <property type="entry name" value="GNAT_dom"/>
</dbReference>
<accession>B9BWD7</accession>
<keyword evidence="3" id="KW-0012">Acyltransferase</keyword>
<evidence type="ECO:0000313" key="4">
    <source>
        <dbReference type="Proteomes" id="UP000004535"/>
    </source>
</evidence>
<dbReference type="Gene3D" id="3.40.630.30">
    <property type="match status" value="1"/>
</dbReference>
<dbReference type="PROSITE" id="PS51186">
    <property type="entry name" value="GNAT"/>
    <property type="match status" value="1"/>
</dbReference>
<reference evidence="3 4" key="1">
    <citation type="journal article" date="2012" name="J. Bacteriol.">
        <title>Draft Genome Sequence Determination for Cystic Fibrosis and Chronic Granulomatous Disease Burkholderia multivorans Isolates.</title>
        <authorList>
            <person name="Varga J.J."/>
            <person name="Losada L."/>
            <person name="Zelazny A.M."/>
            <person name="Brinkac L."/>
            <person name="Harkins D."/>
            <person name="Radune D."/>
            <person name="Hostetler J."/>
            <person name="Sampaio E.P."/>
            <person name="Ronning C.M."/>
            <person name="Nierman W.C."/>
            <person name="Greenberg D.E."/>
            <person name="Holland S.M."/>
            <person name="Goldberg J.B."/>
        </authorList>
    </citation>
    <scope>NUCLEOTIDE SEQUENCE [LARGE SCALE GENOMIC DNA]</scope>
    <source>
        <strain evidence="3 4">CGD2</strain>
    </source>
</reference>
<evidence type="ECO:0000313" key="3">
    <source>
        <dbReference type="EMBL" id="EEE04954.1"/>
    </source>
</evidence>
<dbReference type="SUPFAM" id="SSF55729">
    <property type="entry name" value="Acyl-CoA N-acyltransferases (Nat)"/>
    <property type="match status" value="1"/>
</dbReference>
<dbReference type="NCBIfam" id="NF011709">
    <property type="entry name" value="PRK15130.1"/>
    <property type="match status" value="1"/>
</dbReference>
<dbReference type="GO" id="GO:0004145">
    <property type="term" value="F:diamine N-acetyltransferase activity"/>
    <property type="evidence" value="ECO:0007669"/>
    <property type="project" value="UniProtKB-EC"/>
</dbReference>
<dbReference type="EMBL" id="ACFC01000012">
    <property type="protein sequence ID" value="EEE04954.1"/>
    <property type="molecule type" value="Genomic_DNA"/>
</dbReference>
<evidence type="ECO:0000259" key="2">
    <source>
        <dbReference type="PROSITE" id="PS51186"/>
    </source>
</evidence>
<proteinExistence type="predicted"/>
<sequence length="225" mass="26172">MAGTLAPILGSELRRRSTSYNAPRGGRDSGRTRSTHTPASKKDANMQLQNETHTLALRPLERQDLRFVHELNNDAKIMRYWFEEPYETFAELSQLYDRHVHDQRERRFVAVDTQGELVGLVELIELDYIHRRGEFQIIIAPQRQGRGYAGQATRLAIEYAFKVLNLRKLYLIVDTSNAAAIHIYEKCGFQHEAELKEEFFGNGTYHNAYRMCIFQRDYFAKQQAA</sequence>
<organism evidence="3 4">
    <name type="scientific">Burkholderia multivorans CGD2</name>
    <dbReference type="NCBI Taxonomy" id="513052"/>
    <lineage>
        <taxon>Bacteria</taxon>
        <taxon>Pseudomonadati</taxon>
        <taxon>Pseudomonadota</taxon>
        <taxon>Betaproteobacteria</taxon>
        <taxon>Burkholderiales</taxon>
        <taxon>Burkholderiaceae</taxon>
        <taxon>Burkholderia</taxon>
        <taxon>Burkholderia cepacia complex</taxon>
    </lineage>
</organism>
<feature type="region of interest" description="Disordered" evidence="1">
    <location>
        <begin position="1"/>
        <end position="45"/>
    </location>
</feature>
<dbReference type="CDD" id="cd04301">
    <property type="entry name" value="NAT_SF"/>
    <property type="match status" value="1"/>
</dbReference>
<feature type="domain" description="N-acetyltransferase" evidence="2">
    <location>
        <begin position="55"/>
        <end position="216"/>
    </location>
</feature>
<dbReference type="Pfam" id="PF13302">
    <property type="entry name" value="Acetyltransf_3"/>
    <property type="match status" value="1"/>
</dbReference>
<protein>
    <submittedName>
        <fullName evidence="3">Spermidine N(1)-acetyltransferase (Diamineacetyltransferase) (SAT)</fullName>
        <ecNumber evidence="3">2.3.1.57</ecNumber>
    </submittedName>
</protein>
<dbReference type="EC" id="2.3.1.57" evidence="3"/>
<comment type="caution">
    <text evidence="3">The sequence shown here is derived from an EMBL/GenBank/DDBJ whole genome shotgun (WGS) entry which is preliminary data.</text>
</comment>
<keyword evidence="3" id="KW-0808">Transferase</keyword>
<gene>
    <name evidence="3" type="ORF">BURMUCGD2_3468</name>
</gene>
<dbReference type="PANTHER" id="PTHR43415">
    <property type="entry name" value="SPERMIDINE N(1)-ACETYLTRANSFERASE"/>
    <property type="match status" value="1"/>
</dbReference>
<dbReference type="InterPro" id="IPR016181">
    <property type="entry name" value="Acyl_CoA_acyltransferase"/>
</dbReference>
<dbReference type="PANTHER" id="PTHR43415:SF6">
    <property type="entry name" value="SPERMIDINE N(1)-ACETYLTRANSFERASE"/>
    <property type="match status" value="1"/>
</dbReference>